<dbReference type="GO" id="GO:0003723">
    <property type="term" value="F:RNA binding"/>
    <property type="evidence" value="ECO:0007669"/>
    <property type="project" value="UniProtKB-UniRule"/>
</dbReference>
<dbReference type="EMBL" id="FR824064">
    <property type="protein sequence ID" value="CCA16226.1"/>
    <property type="molecule type" value="Genomic_DNA"/>
</dbReference>
<evidence type="ECO:0000313" key="3">
    <source>
        <dbReference type="EMBL" id="CCA16226.1"/>
    </source>
</evidence>
<dbReference type="HOGENOM" id="CLU_111806_0_0_1"/>
<dbReference type="SMART" id="SM00360">
    <property type="entry name" value="RRM"/>
    <property type="match status" value="1"/>
</dbReference>
<evidence type="ECO:0000256" key="1">
    <source>
        <dbReference type="PROSITE-ProRule" id="PRU00176"/>
    </source>
</evidence>
<protein>
    <submittedName>
        <fullName evidence="3">AlNc14C19G2006 protein</fullName>
    </submittedName>
</protein>
<reference evidence="3" key="2">
    <citation type="submission" date="2011-02" db="EMBL/GenBank/DDBJ databases">
        <authorList>
            <person name="MacLean D."/>
        </authorList>
    </citation>
    <scope>NUCLEOTIDE SEQUENCE</scope>
</reference>
<dbReference type="InterPro" id="IPR035979">
    <property type="entry name" value="RBD_domain_sf"/>
</dbReference>
<feature type="domain" description="RRM" evidence="2">
    <location>
        <begin position="2"/>
        <end position="85"/>
    </location>
</feature>
<dbReference type="Pfam" id="PF00076">
    <property type="entry name" value="RRM_1"/>
    <property type="match status" value="1"/>
</dbReference>
<name>F0W535_9STRA</name>
<sequence length="148" mass="16676">MSRIWVGNVPSELCANEEQIREFFGVFGDIHSIQAHYNQADMTAPGFIFLEYKTKQEATSAVEAVNGNSLQFEGAANIKAAIAFDRDNQTKFDVDESLCDLLSGRTQLLLSNPLSQQSQSQFDDENLVLQSLSQRVSSRKKSKKRKRR</sequence>
<dbReference type="PROSITE" id="PS50102">
    <property type="entry name" value="RRM"/>
    <property type="match status" value="1"/>
</dbReference>
<organism evidence="3">
    <name type="scientific">Albugo laibachii Nc14</name>
    <dbReference type="NCBI Taxonomy" id="890382"/>
    <lineage>
        <taxon>Eukaryota</taxon>
        <taxon>Sar</taxon>
        <taxon>Stramenopiles</taxon>
        <taxon>Oomycota</taxon>
        <taxon>Peronosporomycetes</taxon>
        <taxon>Albuginales</taxon>
        <taxon>Albuginaceae</taxon>
        <taxon>Albugo</taxon>
    </lineage>
</organism>
<dbReference type="Gene3D" id="3.30.70.330">
    <property type="match status" value="1"/>
</dbReference>
<dbReference type="AlphaFoldDB" id="F0W535"/>
<accession>F0W535</accession>
<proteinExistence type="predicted"/>
<reference evidence="3" key="1">
    <citation type="journal article" date="2011" name="PLoS Biol.">
        <title>Gene gain and loss during evolution of obligate parasitism in the white rust pathogen of Arabidopsis thaliana.</title>
        <authorList>
            <person name="Kemen E."/>
            <person name="Gardiner A."/>
            <person name="Schultz-Larsen T."/>
            <person name="Kemen A.C."/>
            <person name="Balmuth A.L."/>
            <person name="Robert-Seilaniantz A."/>
            <person name="Bailey K."/>
            <person name="Holub E."/>
            <person name="Studholme D.J."/>
            <person name="Maclean D."/>
            <person name="Jones J.D."/>
        </authorList>
    </citation>
    <scope>NUCLEOTIDE SEQUENCE</scope>
</reference>
<dbReference type="InterPro" id="IPR012677">
    <property type="entry name" value="Nucleotide-bd_a/b_plait_sf"/>
</dbReference>
<dbReference type="SUPFAM" id="SSF54928">
    <property type="entry name" value="RNA-binding domain, RBD"/>
    <property type="match status" value="1"/>
</dbReference>
<evidence type="ECO:0000259" key="2">
    <source>
        <dbReference type="PROSITE" id="PS50102"/>
    </source>
</evidence>
<dbReference type="InterPro" id="IPR000504">
    <property type="entry name" value="RRM_dom"/>
</dbReference>
<gene>
    <name evidence="3" type="primary">AlNc14C19G2006</name>
    <name evidence="3" type="ORF">ALNC14_023690</name>
</gene>
<keyword evidence="1" id="KW-0694">RNA-binding</keyword>